<proteinExistence type="predicted"/>
<dbReference type="Proteomes" id="UP000821845">
    <property type="component" value="Chromosome 1"/>
</dbReference>
<evidence type="ECO:0000313" key="1">
    <source>
        <dbReference type="EMBL" id="KAH6948653.1"/>
    </source>
</evidence>
<sequence length="139" mass="15425">MEAASWSIRDSKRDTTDDSGVEDSAATVAEVASWTRSASWARRSRVKSPAAARTRRVDCGKRCRKNSLNSAPFESTSLDRRSCRMLLSSWEGRRSPSSSLVSRCLRRALSDVVVRSRMLCLRRWYGASFKGAAITSATS</sequence>
<dbReference type="EMBL" id="CM023481">
    <property type="protein sequence ID" value="KAH6948653.1"/>
    <property type="molecule type" value="Genomic_DNA"/>
</dbReference>
<accession>A0ACB7TNS3</accession>
<gene>
    <name evidence="1" type="ORF">HPB50_025648</name>
</gene>
<comment type="caution">
    <text evidence="1">The sequence shown here is derived from an EMBL/GenBank/DDBJ whole genome shotgun (WGS) entry which is preliminary data.</text>
</comment>
<name>A0ACB7TNS3_HYAAI</name>
<reference evidence="1" key="1">
    <citation type="submission" date="2020-05" db="EMBL/GenBank/DDBJ databases">
        <title>Large-scale comparative analyses of tick genomes elucidate their genetic diversity and vector capacities.</title>
        <authorList>
            <person name="Jia N."/>
            <person name="Wang J."/>
            <person name="Shi W."/>
            <person name="Du L."/>
            <person name="Sun Y."/>
            <person name="Zhan W."/>
            <person name="Jiang J."/>
            <person name="Wang Q."/>
            <person name="Zhang B."/>
            <person name="Ji P."/>
            <person name="Sakyi L.B."/>
            <person name="Cui X."/>
            <person name="Yuan T."/>
            <person name="Jiang B."/>
            <person name="Yang W."/>
            <person name="Lam T.T.-Y."/>
            <person name="Chang Q."/>
            <person name="Ding S."/>
            <person name="Wang X."/>
            <person name="Zhu J."/>
            <person name="Ruan X."/>
            <person name="Zhao L."/>
            <person name="Wei J."/>
            <person name="Que T."/>
            <person name="Du C."/>
            <person name="Cheng J."/>
            <person name="Dai P."/>
            <person name="Han X."/>
            <person name="Huang E."/>
            <person name="Gao Y."/>
            <person name="Liu J."/>
            <person name="Shao H."/>
            <person name="Ye R."/>
            <person name="Li L."/>
            <person name="Wei W."/>
            <person name="Wang X."/>
            <person name="Wang C."/>
            <person name="Yang T."/>
            <person name="Huo Q."/>
            <person name="Li W."/>
            <person name="Guo W."/>
            <person name="Chen H."/>
            <person name="Zhou L."/>
            <person name="Ni X."/>
            <person name="Tian J."/>
            <person name="Zhou Y."/>
            <person name="Sheng Y."/>
            <person name="Liu T."/>
            <person name="Pan Y."/>
            <person name="Xia L."/>
            <person name="Li J."/>
            <person name="Zhao F."/>
            <person name="Cao W."/>
        </authorList>
    </citation>
    <scope>NUCLEOTIDE SEQUENCE</scope>
    <source>
        <strain evidence="1">Hyas-2018</strain>
    </source>
</reference>
<evidence type="ECO:0000313" key="2">
    <source>
        <dbReference type="Proteomes" id="UP000821845"/>
    </source>
</evidence>
<organism evidence="1 2">
    <name type="scientific">Hyalomma asiaticum</name>
    <name type="common">Tick</name>
    <dbReference type="NCBI Taxonomy" id="266040"/>
    <lineage>
        <taxon>Eukaryota</taxon>
        <taxon>Metazoa</taxon>
        <taxon>Ecdysozoa</taxon>
        <taxon>Arthropoda</taxon>
        <taxon>Chelicerata</taxon>
        <taxon>Arachnida</taxon>
        <taxon>Acari</taxon>
        <taxon>Parasitiformes</taxon>
        <taxon>Ixodida</taxon>
        <taxon>Ixodoidea</taxon>
        <taxon>Ixodidae</taxon>
        <taxon>Hyalomminae</taxon>
        <taxon>Hyalomma</taxon>
    </lineage>
</organism>
<protein>
    <submittedName>
        <fullName evidence="1">Uncharacterized protein</fullName>
    </submittedName>
</protein>
<keyword evidence="2" id="KW-1185">Reference proteome</keyword>